<keyword evidence="2" id="KW-1185">Reference proteome</keyword>
<protein>
    <submittedName>
        <fullName evidence="1">Sigma-70 family RNA polymerase sigma factor</fullName>
    </submittedName>
</protein>
<organism evidence="1 2">
    <name type="scientific">Petralouisia muris</name>
    <dbReference type="NCBI Taxonomy" id="3032872"/>
    <lineage>
        <taxon>Bacteria</taxon>
        <taxon>Bacillati</taxon>
        <taxon>Bacillota</taxon>
        <taxon>Clostridia</taxon>
        <taxon>Lachnospirales</taxon>
        <taxon>Lachnospiraceae</taxon>
        <taxon>Petralouisia</taxon>
    </lineage>
</organism>
<comment type="caution">
    <text evidence="1">The sequence shown here is derived from an EMBL/GenBank/DDBJ whole genome shotgun (WGS) entry which is preliminary data.</text>
</comment>
<gene>
    <name evidence="1" type="ORF">E5329_05065</name>
</gene>
<proteinExistence type="predicted"/>
<evidence type="ECO:0000313" key="2">
    <source>
        <dbReference type="Proteomes" id="UP000304953"/>
    </source>
</evidence>
<reference evidence="1" key="1">
    <citation type="submission" date="2019-04" db="EMBL/GenBank/DDBJ databases">
        <title>Microbes associate with the intestines of laboratory mice.</title>
        <authorList>
            <person name="Navarre W."/>
            <person name="Wong E."/>
            <person name="Huang K."/>
            <person name="Tropini C."/>
            <person name="Ng K."/>
            <person name="Yu B."/>
        </authorList>
    </citation>
    <scope>NUCLEOTIDE SEQUENCE</scope>
    <source>
        <strain evidence="1">NM01_1-7b</strain>
    </source>
</reference>
<sequence length="125" mass="15130">MPRIKRKNVYAFCSQFTQNKQEAEELYQNTFLKAVELKEIMDWEGNPGSYLVSIVLRIWKNRKRKYAWRNRIAGMEELIEEKDDKNLEQLLRRVLSPEEETDYWLNQQIVRKAKETELQLQHGNI</sequence>
<evidence type="ECO:0000313" key="1">
    <source>
        <dbReference type="EMBL" id="TGY97281.1"/>
    </source>
</evidence>
<dbReference type="Proteomes" id="UP000304953">
    <property type="component" value="Unassembled WGS sequence"/>
</dbReference>
<dbReference type="EMBL" id="SRYA01000008">
    <property type="protein sequence ID" value="TGY97281.1"/>
    <property type="molecule type" value="Genomic_DNA"/>
</dbReference>
<accession>A0AC61S094</accession>
<name>A0AC61S094_9FIRM</name>